<gene>
    <name evidence="3" type="ORF">ABT317_07185</name>
</gene>
<evidence type="ECO:0000256" key="1">
    <source>
        <dbReference type="SAM" id="MobiDB-lite"/>
    </source>
</evidence>
<sequence>MAALIGRIHVSDSISGATRLMRRLGFTPQVPARRAAERNEQAIASWREATWAQVKPNHEGGLPGMDLFRGRSRIHPQAADRTHLGATLHRPDRESVRPPFREGLRRRADPDAP</sequence>
<reference evidence="3 4" key="1">
    <citation type="submission" date="2024-06" db="EMBL/GenBank/DDBJ databases">
        <title>The Natural Products Discovery Center: Release of the First 8490 Sequenced Strains for Exploring Actinobacteria Biosynthetic Diversity.</title>
        <authorList>
            <person name="Kalkreuter E."/>
            <person name="Kautsar S.A."/>
            <person name="Yang D."/>
            <person name="Bader C.D."/>
            <person name="Teijaro C.N."/>
            <person name="Fluegel L."/>
            <person name="Davis C.M."/>
            <person name="Simpson J.R."/>
            <person name="Lauterbach L."/>
            <person name="Steele A.D."/>
            <person name="Gui C."/>
            <person name="Meng S."/>
            <person name="Li G."/>
            <person name="Viehrig K."/>
            <person name="Ye F."/>
            <person name="Su P."/>
            <person name="Kiefer A.F."/>
            <person name="Nichols A."/>
            <person name="Cepeda A.J."/>
            <person name="Yan W."/>
            <person name="Fan B."/>
            <person name="Jiang Y."/>
            <person name="Adhikari A."/>
            <person name="Zheng C.-J."/>
            <person name="Schuster L."/>
            <person name="Cowan T.M."/>
            <person name="Smanski M.J."/>
            <person name="Chevrette M.G."/>
            <person name="De Carvalho L.P.S."/>
            <person name="Shen B."/>
        </authorList>
    </citation>
    <scope>NUCLEOTIDE SEQUENCE [LARGE SCALE GENOMIC DNA]</scope>
    <source>
        <strain evidence="3 4">NPDC000634</strain>
    </source>
</reference>
<evidence type="ECO:0000259" key="2">
    <source>
        <dbReference type="Pfam" id="PF13592"/>
    </source>
</evidence>
<dbReference type="EMBL" id="JBEPCU010000069">
    <property type="protein sequence ID" value="MER6976812.1"/>
    <property type="molecule type" value="Genomic_DNA"/>
</dbReference>
<dbReference type="InterPro" id="IPR025959">
    <property type="entry name" value="Winged_HTH_dom"/>
</dbReference>
<evidence type="ECO:0000313" key="3">
    <source>
        <dbReference type="EMBL" id="MER6976812.1"/>
    </source>
</evidence>
<keyword evidence="4" id="KW-1185">Reference proteome</keyword>
<organism evidence="3 4">
    <name type="scientific">Streptomyces carpinensis</name>
    <dbReference type="NCBI Taxonomy" id="66369"/>
    <lineage>
        <taxon>Bacteria</taxon>
        <taxon>Bacillati</taxon>
        <taxon>Actinomycetota</taxon>
        <taxon>Actinomycetes</taxon>
        <taxon>Kitasatosporales</taxon>
        <taxon>Streptomycetaceae</taxon>
        <taxon>Streptomyces</taxon>
    </lineage>
</organism>
<accession>A0ABV1VXZ1</accession>
<feature type="compositionally biased region" description="Basic and acidic residues" evidence="1">
    <location>
        <begin position="78"/>
        <end position="113"/>
    </location>
</feature>
<feature type="region of interest" description="Disordered" evidence="1">
    <location>
        <begin position="56"/>
        <end position="113"/>
    </location>
</feature>
<dbReference type="Proteomes" id="UP001458415">
    <property type="component" value="Unassembled WGS sequence"/>
</dbReference>
<comment type="caution">
    <text evidence="3">The sequence shown here is derived from an EMBL/GenBank/DDBJ whole genome shotgun (WGS) entry which is preliminary data.</text>
</comment>
<protein>
    <submittedName>
        <fullName evidence="3">Winged helix-turn-helix domain-containing protein</fullName>
    </submittedName>
</protein>
<dbReference type="Pfam" id="PF13592">
    <property type="entry name" value="HTH_33"/>
    <property type="match status" value="1"/>
</dbReference>
<evidence type="ECO:0000313" key="4">
    <source>
        <dbReference type="Proteomes" id="UP001458415"/>
    </source>
</evidence>
<proteinExistence type="predicted"/>
<name>A0ABV1VXZ1_9ACTN</name>
<feature type="domain" description="Winged helix-turn helix" evidence="2">
    <location>
        <begin position="9"/>
        <end position="49"/>
    </location>
</feature>